<dbReference type="Gene3D" id="1.10.630.10">
    <property type="entry name" value="Cytochrome P450"/>
    <property type="match status" value="1"/>
</dbReference>
<dbReference type="GO" id="GO:0020037">
    <property type="term" value="F:heme binding"/>
    <property type="evidence" value="ECO:0007669"/>
    <property type="project" value="InterPro"/>
</dbReference>
<protein>
    <submittedName>
        <fullName evidence="11">Cytochrome P450</fullName>
    </submittedName>
</protein>
<reference evidence="11 12" key="1">
    <citation type="journal article" date="2016" name="Mol. Biol. Evol.">
        <title>Comparative Genomics of Early-Diverging Mushroom-Forming Fungi Provides Insights into the Origins of Lignocellulose Decay Capabilities.</title>
        <authorList>
            <person name="Nagy L.G."/>
            <person name="Riley R."/>
            <person name="Tritt A."/>
            <person name="Adam C."/>
            <person name="Daum C."/>
            <person name="Floudas D."/>
            <person name="Sun H."/>
            <person name="Yadav J.S."/>
            <person name="Pangilinan J."/>
            <person name="Larsson K.H."/>
            <person name="Matsuura K."/>
            <person name="Barry K."/>
            <person name="Labutti K."/>
            <person name="Kuo R."/>
            <person name="Ohm R.A."/>
            <person name="Bhattacharya S.S."/>
            <person name="Shirouzu T."/>
            <person name="Yoshinaga Y."/>
            <person name="Martin F.M."/>
            <person name="Grigoriev I.V."/>
            <person name="Hibbett D.S."/>
        </authorList>
    </citation>
    <scope>NUCLEOTIDE SEQUENCE [LARGE SCALE GENOMIC DNA]</scope>
    <source>
        <strain evidence="11 12">HHB12029</strain>
    </source>
</reference>
<dbReference type="EMBL" id="KV425900">
    <property type="protein sequence ID" value="KZW00539.1"/>
    <property type="molecule type" value="Genomic_DNA"/>
</dbReference>
<evidence type="ECO:0000256" key="2">
    <source>
        <dbReference type="ARBA" id="ARBA00005179"/>
    </source>
</evidence>
<proteinExistence type="inferred from homology"/>
<keyword evidence="6 10" id="KW-0560">Oxidoreductase</keyword>
<evidence type="ECO:0000256" key="6">
    <source>
        <dbReference type="ARBA" id="ARBA00023002"/>
    </source>
</evidence>
<keyword evidence="8 10" id="KW-0503">Monooxygenase</keyword>
<name>A0A165NCB3_EXIGL</name>
<dbReference type="PANTHER" id="PTHR46300:SF7">
    <property type="entry name" value="P450, PUTATIVE (EUROFUNG)-RELATED"/>
    <property type="match status" value="1"/>
</dbReference>
<evidence type="ECO:0000256" key="7">
    <source>
        <dbReference type="ARBA" id="ARBA00023004"/>
    </source>
</evidence>
<accession>A0A165NCB3</accession>
<evidence type="ECO:0000256" key="5">
    <source>
        <dbReference type="ARBA" id="ARBA00022723"/>
    </source>
</evidence>
<dbReference type="GO" id="GO:0005506">
    <property type="term" value="F:iron ion binding"/>
    <property type="evidence" value="ECO:0007669"/>
    <property type="project" value="InterPro"/>
</dbReference>
<keyword evidence="12" id="KW-1185">Reference proteome</keyword>
<dbReference type="PROSITE" id="PS00086">
    <property type="entry name" value="CYTOCHROME_P450"/>
    <property type="match status" value="1"/>
</dbReference>
<keyword evidence="4 9" id="KW-0349">Heme</keyword>
<organism evidence="11 12">
    <name type="scientific">Exidia glandulosa HHB12029</name>
    <dbReference type="NCBI Taxonomy" id="1314781"/>
    <lineage>
        <taxon>Eukaryota</taxon>
        <taxon>Fungi</taxon>
        <taxon>Dikarya</taxon>
        <taxon>Basidiomycota</taxon>
        <taxon>Agaricomycotina</taxon>
        <taxon>Agaricomycetes</taxon>
        <taxon>Auriculariales</taxon>
        <taxon>Exidiaceae</taxon>
        <taxon>Exidia</taxon>
    </lineage>
</organism>
<evidence type="ECO:0000256" key="1">
    <source>
        <dbReference type="ARBA" id="ARBA00001971"/>
    </source>
</evidence>
<dbReference type="SUPFAM" id="SSF48264">
    <property type="entry name" value="Cytochrome P450"/>
    <property type="match status" value="1"/>
</dbReference>
<sequence>MLLVALSFTAVGFSSAMVVATRMYLRHRLPPGPPGWPLIANLFDVPRKYEWLAFAEWAKRYGDITSLRVFGNTIVILNAARDINELFRRRGLLFAGRPHSVMSELSGWEGSIGVTSPGDRLRIMKRFATKHMGPLAHERLATSFVDEEVTSCLRRLLRSQQRPADPRQQLRRMAGSIILRNAYGYEVTSDDDAMITLCETAIGTFAKSRAPVWLVDAFPILRYLPSWLPNAGFKRQALEWRKTVEKARRAVTEWADTQTDRVPTYPSLLSARSEESQHLDILDDVIFDLSTAGIETVQAVAATLFLVLALHPDVQSRAQKEIDDVTNGKRLPQYEDRPRLKYVNAIVKEVYRWRGVANIGIPHRAQEGIEYQGYYIPANSIVISNIWSVFQNPEKYPDPMRFDPDRYLDPSMGQLQDKAATASLSADTVNEDPSRYVFGVGLRACPGKYIADASVFLLAAQSLATCTIGEAVDYDGKPLTPLTVQYLPGAVTQPAPFKCKVRPRSPECEGLLVGHPSL</sequence>
<evidence type="ECO:0000256" key="3">
    <source>
        <dbReference type="ARBA" id="ARBA00010617"/>
    </source>
</evidence>
<evidence type="ECO:0000256" key="8">
    <source>
        <dbReference type="ARBA" id="ARBA00023033"/>
    </source>
</evidence>
<dbReference type="InterPro" id="IPR036396">
    <property type="entry name" value="Cyt_P450_sf"/>
</dbReference>
<keyword evidence="5 9" id="KW-0479">Metal-binding</keyword>
<dbReference type="InterPro" id="IPR001128">
    <property type="entry name" value="Cyt_P450"/>
</dbReference>
<evidence type="ECO:0000256" key="4">
    <source>
        <dbReference type="ARBA" id="ARBA00022617"/>
    </source>
</evidence>
<dbReference type="InterPro" id="IPR002401">
    <property type="entry name" value="Cyt_P450_E_grp-I"/>
</dbReference>
<dbReference type="STRING" id="1314781.A0A165NCB3"/>
<dbReference type="OrthoDB" id="2789670at2759"/>
<evidence type="ECO:0000313" key="12">
    <source>
        <dbReference type="Proteomes" id="UP000077266"/>
    </source>
</evidence>
<dbReference type="AlphaFoldDB" id="A0A165NCB3"/>
<dbReference type="Proteomes" id="UP000077266">
    <property type="component" value="Unassembled WGS sequence"/>
</dbReference>
<dbReference type="InterPro" id="IPR017972">
    <property type="entry name" value="Cyt_P450_CS"/>
</dbReference>
<dbReference type="PANTHER" id="PTHR46300">
    <property type="entry name" value="P450, PUTATIVE (EUROFUNG)-RELATED-RELATED"/>
    <property type="match status" value="1"/>
</dbReference>
<evidence type="ECO:0000313" key="11">
    <source>
        <dbReference type="EMBL" id="KZW00539.1"/>
    </source>
</evidence>
<comment type="pathway">
    <text evidence="2">Secondary metabolite biosynthesis.</text>
</comment>
<dbReference type="CDD" id="cd11065">
    <property type="entry name" value="CYP64-like"/>
    <property type="match status" value="1"/>
</dbReference>
<dbReference type="InParanoid" id="A0A165NCB3"/>
<comment type="cofactor">
    <cofactor evidence="1 9">
        <name>heme</name>
        <dbReference type="ChEBI" id="CHEBI:30413"/>
    </cofactor>
</comment>
<dbReference type="PRINTS" id="PR00463">
    <property type="entry name" value="EP450I"/>
</dbReference>
<feature type="binding site" description="axial binding residue" evidence="9">
    <location>
        <position position="445"/>
    </location>
    <ligand>
        <name>heme</name>
        <dbReference type="ChEBI" id="CHEBI:30413"/>
    </ligand>
    <ligandPart>
        <name>Fe</name>
        <dbReference type="ChEBI" id="CHEBI:18248"/>
    </ligandPart>
</feature>
<dbReference type="GO" id="GO:0016705">
    <property type="term" value="F:oxidoreductase activity, acting on paired donors, with incorporation or reduction of molecular oxygen"/>
    <property type="evidence" value="ECO:0007669"/>
    <property type="project" value="InterPro"/>
</dbReference>
<dbReference type="InterPro" id="IPR050364">
    <property type="entry name" value="Cytochrome_P450_fung"/>
</dbReference>
<dbReference type="Pfam" id="PF00067">
    <property type="entry name" value="p450"/>
    <property type="match status" value="1"/>
</dbReference>
<keyword evidence="7 9" id="KW-0408">Iron</keyword>
<evidence type="ECO:0000256" key="10">
    <source>
        <dbReference type="RuleBase" id="RU000461"/>
    </source>
</evidence>
<comment type="similarity">
    <text evidence="3 10">Belongs to the cytochrome P450 family.</text>
</comment>
<dbReference type="GO" id="GO:0004497">
    <property type="term" value="F:monooxygenase activity"/>
    <property type="evidence" value="ECO:0007669"/>
    <property type="project" value="UniProtKB-KW"/>
</dbReference>
<gene>
    <name evidence="11" type="ORF">EXIGLDRAFT_639282</name>
</gene>
<evidence type="ECO:0000256" key="9">
    <source>
        <dbReference type="PIRSR" id="PIRSR602401-1"/>
    </source>
</evidence>